<feature type="transmembrane region" description="Helical" evidence="1">
    <location>
        <begin position="113"/>
        <end position="132"/>
    </location>
</feature>
<accession>A0AAN8X259</accession>
<gene>
    <name evidence="2" type="ORF">SK128_009535</name>
</gene>
<keyword evidence="1" id="KW-1133">Transmembrane helix</keyword>
<name>A0AAN8X259_HALRR</name>
<evidence type="ECO:0000313" key="3">
    <source>
        <dbReference type="Proteomes" id="UP001381693"/>
    </source>
</evidence>
<evidence type="ECO:0000256" key="1">
    <source>
        <dbReference type="SAM" id="Phobius"/>
    </source>
</evidence>
<reference evidence="2 3" key="1">
    <citation type="submission" date="2023-11" db="EMBL/GenBank/DDBJ databases">
        <title>Halocaridina rubra genome assembly.</title>
        <authorList>
            <person name="Smith C."/>
        </authorList>
    </citation>
    <scope>NUCLEOTIDE SEQUENCE [LARGE SCALE GENOMIC DNA]</scope>
    <source>
        <strain evidence="2">EP-1</strain>
        <tissue evidence="2">Whole</tissue>
    </source>
</reference>
<protein>
    <submittedName>
        <fullName evidence="2">Uncharacterized protein</fullName>
    </submittedName>
</protein>
<keyword evidence="3" id="KW-1185">Reference proteome</keyword>
<dbReference type="AlphaFoldDB" id="A0AAN8X259"/>
<dbReference type="EMBL" id="JAXCGZ010011359">
    <property type="protein sequence ID" value="KAK7075137.1"/>
    <property type="molecule type" value="Genomic_DNA"/>
</dbReference>
<comment type="caution">
    <text evidence="2">The sequence shown here is derived from an EMBL/GenBank/DDBJ whole genome shotgun (WGS) entry which is preliminary data.</text>
</comment>
<proteinExistence type="predicted"/>
<evidence type="ECO:0000313" key="2">
    <source>
        <dbReference type="EMBL" id="KAK7075137.1"/>
    </source>
</evidence>
<sequence>MLYRQNWLREVRRDYHQILAMSIREEWGLNYLNYLYLGNAEPCVEVESSLERTKGDAISEPSAESSRRRRGSTLARRSTLSIVLHPPLAALVIESCLTTKVALGTLGGAFGGIGPMTSVAAIVTGALSSWALPWAMLMCIKLAGSTCK</sequence>
<organism evidence="2 3">
    <name type="scientific">Halocaridina rubra</name>
    <name type="common">Hawaiian red shrimp</name>
    <dbReference type="NCBI Taxonomy" id="373956"/>
    <lineage>
        <taxon>Eukaryota</taxon>
        <taxon>Metazoa</taxon>
        <taxon>Ecdysozoa</taxon>
        <taxon>Arthropoda</taxon>
        <taxon>Crustacea</taxon>
        <taxon>Multicrustacea</taxon>
        <taxon>Malacostraca</taxon>
        <taxon>Eumalacostraca</taxon>
        <taxon>Eucarida</taxon>
        <taxon>Decapoda</taxon>
        <taxon>Pleocyemata</taxon>
        <taxon>Caridea</taxon>
        <taxon>Atyoidea</taxon>
        <taxon>Atyidae</taxon>
        <taxon>Halocaridina</taxon>
    </lineage>
</organism>
<keyword evidence="1" id="KW-0812">Transmembrane</keyword>
<keyword evidence="1" id="KW-0472">Membrane</keyword>
<dbReference type="Proteomes" id="UP001381693">
    <property type="component" value="Unassembled WGS sequence"/>
</dbReference>